<keyword evidence="2" id="KW-0472">Membrane</keyword>
<dbReference type="InterPro" id="IPR001036">
    <property type="entry name" value="Acrflvin-R"/>
</dbReference>
<proteinExistence type="predicted"/>
<evidence type="ECO:0000256" key="1">
    <source>
        <dbReference type="SAM" id="MobiDB-lite"/>
    </source>
</evidence>
<feature type="transmembrane region" description="Helical" evidence="2">
    <location>
        <begin position="858"/>
        <end position="876"/>
    </location>
</feature>
<reference evidence="4" key="1">
    <citation type="submission" date="2016-10" db="EMBL/GenBank/DDBJ databases">
        <authorList>
            <person name="Varghese N."/>
            <person name="Submissions S."/>
        </authorList>
    </citation>
    <scope>NUCLEOTIDE SEQUENCE [LARGE SCALE GENOMIC DNA]</scope>
    <source>
        <strain evidence="4">LMG 26383,CCUG 61248,R- 45681</strain>
    </source>
</reference>
<dbReference type="SUPFAM" id="SSF82714">
    <property type="entry name" value="Multidrug efflux transporter AcrB TolC docking domain, DN and DC subdomains"/>
    <property type="match status" value="2"/>
</dbReference>
<dbReference type="Proteomes" id="UP000199664">
    <property type="component" value="Unassembled WGS sequence"/>
</dbReference>
<accession>A0A1H7YNL7</accession>
<dbReference type="Gene3D" id="1.20.1640.10">
    <property type="entry name" value="Multidrug efflux transporter AcrB transmembrane domain"/>
    <property type="match status" value="2"/>
</dbReference>
<feature type="transmembrane region" description="Helical" evidence="2">
    <location>
        <begin position="985"/>
        <end position="1009"/>
    </location>
</feature>
<feature type="transmembrane region" description="Helical" evidence="2">
    <location>
        <begin position="909"/>
        <end position="929"/>
    </location>
</feature>
<dbReference type="GO" id="GO:0005886">
    <property type="term" value="C:plasma membrane"/>
    <property type="evidence" value="ECO:0007669"/>
    <property type="project" value="TreeGrafter"/>
</dbReference>
<evidence type="ECO:0000313" key="4">
    <source>
        <dbReference type="Proteomes" id="UP000199664"/>
    </source>
</evidence>
<feature type="transmembrane region" description="Helical" evidence="2">
    <location>
        <begin position="525"/>
        <end position="545"/>
    </location>
</feature>
<dbReference type="SUPFAM" id="SSF82866">
    <property type="entry name" value="Multidrug efflux transporter AcrB transmembrane domain"/>
    <property type="match status" value="2"/>
</dbReference>
<dbReference type="RefSeq" id="WP_091841925.1">
    <property type="nucleotide sequence ID" value="NZ_FOAN01000012.1"/>
</dbReference>
<feature type="transmembrane region" description="Helical" evidence="2">
    <location>
        <begin position="336"/>
        <end position="353"/>
    </location>
</feature>
<feature type="transmembrane region" description="Helical" evidence="2">
    <location>
        <begin position="883"/>
        <end position="903"/>
    </location>
</feature>
<dbReference type="GO" id="GO:0042910">
    <property type="term" value="F:xenobiotic transmembrane transporter activity"/>
    <property type="evidence" value="ECO:0007669"/>
    <property type="project" value="TreeGrafter"/>
</dbReference>
<keyword evidence="2" id="KW-1133">Transmembrane helix</keyword>
<dbReference type="AlphaFoldDB" id="A0A1H7YNL7"/>
<dbReference type="PRINTS" id="PR00702">
    <property type="entry name" value="ACRIFLAVINRP"/>
</dbReference>
<keyword evidence="2" id="KW-0812">Transmembrane</keyword>
<dbReference type="STRING" id="1036779.SAMN04515666_11253"/>
<dbReference type="Gene3D" id="3.30.70.1440">
    <property type="entry name" value="Multidrug efflux transporter AcrB pore domain"/>
    <property type="match status" value="1"/>
</dbReference>
<evidence type="ECO:0000313" key="3">
    <source>
        <dbReference type="EMBL" id="SEM47822.1"/>
    </source>
</evidence>
<protein>
    <submittedName>
        <fullName evidence="3">Multidrug efflux pump subunit AcrB</fullName>
    </submittedName>
</protein>
<dbReference type="PANTHER" id="PTHR32063">
    <property type="match status" value="1"/>
</dbReference>
<feature type="transmembrane region" description="Helical" evidence="2">
    <location>
        <begin position="433"/>
        <end position="452"/>
    </location>
</feature>
<sequence length="1055" mass="114658">MSLNLSAIAVRERAVTLFTIMLLIAAGAYAFVKLGRAEDPSFTIKTLTVTSVWPGATAREMQDLVADPLEKRLQELAWYDRVETTTRPGFASLTVNLKDSTPPGRVQDEFYQARKKLSDEARNLPQGVLGPFVNDEYADVSFALYALKAKGLPMRELARQAEVIRQDLLHVPGVKKVNILGERPEQIFVEFSHERLATLGISVQDVVSALQRQNTVTPAGTVETKGPRVFIRVDGAYDSIRAIADTPIVAGGRTFKLSDIADVRRGYEDPPGFIIRHHGEASLILAAVMQDGWDGLALGKALDARTAAIGRALPLGISLEKVTDQAVNIASAVDEFMTKFAMALGVVLLVSLLSLGWRVGIVVAAAIPLTLAVVFFIMLETGRFFDRITLGALILALGLLVDDAIIAIEVMVVKMEEGMDRIKAAAYAWSHTAAPMLSGTLVTIAGFLPVGFAPSTAGEYAGNIFWVVGFALIVSWIVAVVFTPYLGVKMLPEIKPVPGGHAAIYDTPNYRRLRTLITYAVDHKVLTCAVVAVAFVVSGVGMGGLKQQFFPTSDRPEVLVEVRLPEGSSIETTTAAVAKIERWLDRQPEAKIVTSYVGQGAPRFFLALSPELPDPAFAKIVVLTPDAGTREALKQRLRQAISQGLAPEAYVRATQFVFGPPSVFPVEFRVTGPDPAQLYAISERALEIMRGVPDVREANRDWGNRTPVLRFVPDQDRLNLIGLSPAQVSQQLQFLLSGVAVTQVREGIRHVSVVARSAGPERLDPTRLADFSLISRDGRQIPLDQVGHSEIRFEEPMLKRRDRVPTITVRSEINEATQPPEVSKQVLTALQPLIASLPAGYRIDMGGSIEEAAKANDALAKIFPLMIAITLIVVMLQVRSFSMMTMVLFTAPLGLIGVVPTLLAFNQPFGFNAILGLIGLAGILMRNTLILTDQIEENRAAGLDDYRAVIEATVQRTRPVILTALAAVLAFIPLTHSVFWGSMAYTLIGGTAIGTVLILLFLPALYAAWFRISPTPANRSHEAHSGRRPLPAAVHGTSSERSADLEALQEQREMV</sequence>
<dbReference type="EMBL" id="FOAN01000012">
    <property type="protein sequence ID" value="SEM47822.1"/>
    <property type="molecule type" value="Genomic_DNA"/>
</dbReference>
<feature type="region of interest" description="Disordered" evidence="1">
    <location>
        <begin position="1018"/>
        <end position="1046"/>
    </location>
</feature>
<dbReference type="Gene3D" id="3.30.70.1430">
    <property type="entry name" value="Multidrug efflux transporter AcrB pore domain"/>
    <property type="match status" value="2"/>
</dbReference>
<dbReference type="SUPFAM" id="SSF82693">
    <property type="entry name" value="Multidrug efflux transporter AcrB pore domain, PN1, PN2, PC1 and PC2 subdomains"/>
    <property type="match status" value="3"/>
</dbReference>
<keyword evidence="4" id="KW-1185">Reference proteome</keyword>
<dbReference type="Pfam" id="PF00873">
    <property type="entry name" value="ACR_tran"/>
    <property type="match status" value="1"/>
</dbReference>
<name>A0A1H7YNL7_9HYPH</name>
<dbReference type="InterPro" id="IPR027463">
    <property type="entry name" value="AcrB_DN_DC_subdom"/>
</dbReference>
<dbReference type="PANTHER" id="PTHR32063:SF18">
    <property type="entry name" value="CATION EFFLUX SYSTEM PROTEIN"/>
    <property type="match status" value="1"/>
</dbReference>
<feature type="transmembrane region" description="Helical" evidence="2">
    <location>
        <begin position="360"/>
        <end position="379"/>
    </location>
</feature>
<organism evidence="3 4">
    <name type="scientific">Bosea lupini</name>
    <dbReference type="NCBI Taxonomy" id="1036779"/>
    <lineage>
        <taxon>Bacteria</taxon>
        <taxon>Pseudomonadati</taxon>
        <taxon>Pseudomonadota</taxon>
        <taxon>Alphaproteobacteria</taxon>
        <taxon>Hyphomicrobiales</taxon>
        <taxon>Boseaceae</taxon>
        <taxon>Bosea</taxon>
    </lineage>
</organism>
<gene>
    <name evidence="3" type="ORF">SAMN04515666_11253</name>
</gene>
<dbReference type="Gene3D" id="3.30.70.1320">
    <property type="entry name" value="Multidrug efflux transporter AcrB pore domain like"/>
    <property type="match status" value="1"/>
</dbReference>
<feature type="transmembrane region" description="Helical" evidence="2">
    <location>
        <begin position="464"/>
        <end position="486"/>
    </location>
</feature>
<feature type="transmembrane region" description="Helical" evidence="2">
    <location>
        <begin position="960"/>
        <end position="979"/>
    </location>
</feature>
<dbReference type="OrthoDB" id="9798415at2"/>
<feature type="transmembrane region" description="Helical" evidence="2">
    <location>
        <begin position="391"/>
        <end position="412"/>
    </location>
</feature>
<evidence type="ECO:0000256" key="2">
    <source>
        <dbReference type="SAM" id="Phobius"/>
    </source>
</evidence>
<dbReference type="Gene3D" id="3.30.2090.10">
    <property type="entry name" value="Multidrug efflux transporter AcrB TolC docking domain, DN and DC subdomains"/>
    <property type="match status" value="2"/>
</dbReference>